<dbReference type="InterPro" id="IPR003770">
    <property type="entry name" value="MLTG-like"/>
</dbReference>
<comment type="caution">
    <text evidence="2">The sequence shown here is derived from an EMBL/GenBank/DDBJ whole genome shotgun (WGS) entry which is preliminary data.</text>
</comment>
<proteinExistence type="predicted"/>
<evidence type="ECO:0000313" key="2">
    <source>
        <dbReference type="EMBL" id="KOR89982.1"/>
    </source>
</evidence>
<protein>
    <recommendedName>
        <fullName evidence="4">Aminodeoxychorismate lyase</fullName>
    </recommendedName>
</protein>
<gene>
    <name evidence="2" type="ORF">AM231_13100</name>
</gene>
<dbReference type="RefSeq" id="WP_054402953.1">
    <property type="nucleotide sequence ID" value="NZ_LIUT01000001.1"/>
</dbReference>
<accession>A0A0M1P6E6</accession>
<feature type="region of interest" description="Disordered" evidence="1">
    <location>
        <begin position="72"/>
        <end position="131"/>
    </location>
</feature>
<dbReference type="EMBL" id="LIUT01000001">
    <property type="protein sequence ID" value="KOR89982.1"/>
    <property type="molecule type" value="Genomic_DNA"/>
</dbReference>
<dbReference type="Proteomes" id="UP000036932">
    <property type="component" value="Unassembled WGS sequence"/>
</dbReference>
<dbReference type="AlphaFoldDB" id="A0A0M1P6E6"/>
<dbReference type="PATRIC" id="fig|1705565.3.peg.4649"/>
<reference evidence="3" key="1">
    <citation type="submission" date="2015-08" db="EMBL/GenBank/DDBJ databases">
        <title>Genome sequencing project for genomic taxonomy and phylogenomics of Bacillus-like bacteria.</title>
        <authorList>
            <person name="Liu B."/>
            <person name="Wang J."/>
            <person name="Zhu Y."/>
            <person name="Liu G."/>
            <person name="Chen Q."/>
            <person name="Chen Z."/>
            <person name="Lan J."/>
            <person name="Che J."/>
            <person name="Ge C."/>
            <person name="Shi H."/>
            <person name="Pan Z."/>
            <person name="Liu X."/>
        </authorList>
    </citation>
    <scope>NUCLEOTIDE SEQUENCE [LARGE SCALE GENOMIC DNA]</scope>
    <source>
        <strain evidence="3">FJAT-22460</strain>
    </source>
</reference>
<dbReference type="Pfam" id="PF02618">
    <property type="entry name" value="YceG"/>
    <property type="match status" value="1"/>
</dbReference>
<organism evidence="2 3">
    <name type="scientific">Paenibacillus solani</name>
    <dbReference type="NCBI Taxonomy" id="1705565"/>
    <lineage>
        <taxon>Bacteria</taxon>
        <taxon>Bacillati</taxon>
        <taxon>Bacillota</taxon>
        <taxon>Bacilli</taxon>
        <taxon>Bacillales</taxon>
        <taxon>Paenibacillaceae</taxon>
        <taxon>Paenibacillus</taxon>
    </lineage>
</organism>
<dbReference type="Gene3D" id="3.30.1490.480">
    <property type="entry name" value="Endolytic murein transglycosylase"/>
    <property type="match status" value="1"/>
</dbReference>
<name>A0A0M1P6E6_9BACL</name>
<evidence type="ECO:0000256" key="1">
    <source>
        <dbReference type="SAM" id="MobiDB-lite"/>
    </source>
</evidence>
<sequence length="200" mass="21378">MIKNRTFMMGVGTGLVVGAVMLQLMWVGQGTTASVTQSLTKEELTAAAEELDLQVVERSDELMTEKQWEEKKLAGNDGGESADSDSAQKPDSEKPAIPQQPKQPDADAVKQGSPQVNKPVEPKTPSKAKTSIQVRIPAGNNLSDVANNLLTAGVIEDKQAFISKATEKKINRAIQSGTYSFTAGESYNSIITKITAKPSS</sequence>
<dbReference type="OrthoDB" id="2680673at2"/>
<evidence type="ECO:0008006" key="4">
    <source>
        <dbReference type="Google" id="ProtNLM"/>
    </source>
</evidence>
<evidence type="ECO:0000313" key="3">
    <source>
        <dbReference type="Proteomes" id="UP000036932"/>
    </source>
</evidence>
<keyword evidence="3" id="KW-1185">Reference proteome</keyword>